<dbReference type="PROSITE" id="PS50887">
    <property type="entry name" value="GGDEF"/>
    <property type="match status" value="1"/>
</dbReference>
<dbReference type="InterPro" id="IPR050469">
    <property type="entry name" value="Diguanylate_Cyclase"/>
</dbReference>
<dbReference type="AlphaFoldDB" id="Q1N5W0"/>
<feature type="transmembrane region" description="Helical" evidence="4">
    <location>
        <begin position="121"/>
        <end position="140"/>
    </location>
</feature>
<dbReference type="Pfam" id="PF00990">
    <property type="entry name" value="GGDEF"/>
    <property type="match status" value="1"/>
</dbReference>
<feature type="transmembrane region" description="Helical" evidence="4">
    <location>
        <begin position="15"/>
        <end position="37"/>
    </location>
</feature>
<dbReference type="OrthoDB" id="9759607at2"/>
<evidence type="ECO:0000256" key="2">
    <source>
        <dbReference type="ARBA" id="ARBA00012528"/>
    </source>
</evidence>
<proteinExistence type="predicted"/>
<protein>
    <recommendedName>
        <fullName evidence="2">diguanylate cyclase</fullName>
        <ecNumber evidence="2">2.7.7.65</ecNumber>
    </recommendedName>
</protein>
<dbReference type="EMBL" id="AAQH01000001">
    <property type="protein sequence ID" value="EAT13832.1"/>
    <property type="molecule type" value="Genomic_DNA"/>
</dbReference>
<comment type="cofactor">
    <cofactor evidence="1">
        <name>Mg(2+)</name>
        <dbReference type="ChEBI" id="CHEBI:18420"/>
    </cofactor>
</comment>
<dbReference type="Gene3D" id="3.30.70.270">
    <property type="match status" value="1"/>
</dbReference>
<reference evidence="6 7" key="1">
    <citation type="submission" date="2006-03" db="EMBL/GenBank/DDBJ databases">
        <authorList>
            <person name="Pinhassi J."/>
            <person name="Pedros-Alio C."/>
            <person name="Ferriera S."/>
            <person name="Johnson J."/>
            <person name="Kravitz S."/>
            <person name="Halpern A."/>
            <person name="Remington K."/>
            <person name="Beeson K."/>
            <person name="Tran B."/>
            <person name="Rogers Y.-H."/>
            <person name="Friedman R."/>
            <person name="Venter J.C."/>
        </authorList>
    </citation>
    <scope>NUCLEOTIDE SEQUENCE [LARGE SCALE GENOMIC DNA]</scope>
    <source>
        <strain evidence="6 7">RED65</strain>
    </source>
</reference>
<dbReference type="PANTHER" id="PTHR45138:SF9">
    <property type="entry name" value="DIGUANYLATE CYCLASE DGCM-RELATED"/>
    <property type="match status" value="1"/>
</dbReference>
<dbReference type="SUPFAM" id="SSF55073">
    <property type="entry name" value="Nucleotide cyclase"/>
    <property type="match status" value="1"/>
</dbReference>
<dbReference type="InterPro" id="IPR029787">
    <property type="entry name" value="Nucleotide_cyclase"/>
</dbReference>
<evidence type="ECO:0000256" key="1">
    <source>
        <dbReference type="ARBA" id="ARBA00001946"/>
    </source>
</evidence>
<keyword evidence="7" id="KW-1185">Reference proteome</keyword>
<dbReference type="InterPro" id="IPR043128">
    <property type="entry name" value="Rev_trsase/Diguanyl_cyclase"/>
</dbReference>
<accession>Q1N5W0</accession>
<keyword evidence="4" id="KW-1133">Transmembrane helix</keyword>
<gene>
    <name evidence="6" type="ORF">RED65_10579</name>
</gene>
<dbReference type="GO" id="GO:0052621">
    <property type="term" value="F:diguanylate cyclase activity"/>
    <property type="evidence" value="ECO:0007669"/>
    <property type="project" value="UniProtKB-EC"/>
</dbReference>
<evidence type="ECO:0000313" key="6">
    <source>
        <dbReference type="EMBL" id="EAT13832.1"/>
    </source>
</evidence>
<dbReference type="SMART" id="SM00267">
    <property type="entry name" value="GGDEF"/>
    <property type="match status" value="1"/>
</dbReference>
<evidence type="ECO:0000313" key="7">
    <source>
        <dbReference type="Proteomes" id="UP000004263"/>
    </source>
</evidence>
<dbReference type="EC" id="2.7.7.65" evidence="2"/>
<sequence>MLQSEKQAIRLRRAILANLGTLGNVVLCAFAAYLGYFVIEWPYVVSIAAVIWLGHCVMVVAILRQWNLRLKDASMTFPQMFWVAMGISVLMFFANDIRSLLLMAYLLILSFGAFRLRRTGFYLFTLFTVVSYGLSLLMIYRTRPDAINLVQEFFIFSGFVMVIVGFAFMGSEFSSLRQALGERHRQLKGAMSKIEELAITDELTGLYNRRHVMEILNQQRALANRSQYRFTVCFLDLDHFKKVNDQYGHPFGDKVLKRFASLVRTSLREVDIGARIGGEEFILILADTCQEDAHEVVRRMAQRWQQTLFEPHESLVMTLSAGITEFHPPETLEAMIERADELLYEAKRDGRNCVKIEQVDRQATLDLTFPDGDPA</sequence>
<evidence type="ECO:0000259" key="5">
    <source>
        <dbReference type="PROSITE" id="PS50887"/>
    </source>
</evidence>
<dbReference type="InterPro" id="IPR000160">
    <property type="entry name" value="GGDEF_dom"/>
</dbReference>
<comment type="catalytic activity">
    <reaction evidence="3">
        <text>2 GTP = 3',3'-c-di-GMP + 2 diphosphate</text>
        <dbReference type="Rhea" id="RHEA:24898"/>
        <dbReference type="ChEBI" id="CHEBI:33019"/>
        <dbReference type="ChEBI" id="CHEBI:37565"/>
        <dbReference type="ChEBI" id="CHEBI:58805"/>
        <dbReference type="EC" id="2.7.7.65"/>
    </reaction>
</comment>
<feature type="transmembrane region" description="Helical" evidence="4">
    <location>
        <begin position="100"/>
        <end position="116"/>
    </location>
</feature>
<organism evidence="6 7">
    <name type="scientific">Bermanella marisrubri</name>
    <dbReference type="NCBI Taxonomy" id="207949"/>
    <lineage>
        <taxon>Bacteria</taxon>
        <taxon>Pseudomonadati</taxon>
        <taxon>Pseudomonadota</taxon>
        <taxon>Gammaproteobacteria</taxon>
        <taxon>Oceanospirillales</taxon>
        <taxon>Oceanospirillaceae</taxon>
        <taxon>Bermanella</taxon>
    </lineage>
</organism>
<feature type="transmembrane region" description="Helical" evidence="4">
    <location>
        <begin position="146"/>
        <end position="168"/>
    </location>
</feature>
<dbReference type="CDD" id="cd01949">
    <property type="entry name" value="GGDEF"/>
    <property type="match status" value="1"/>
</dbReference>
<evidence type="ECO:0000256" key="4">
    <source>
        <dbReference type="SAM" id="Phobius"/>
    </source>
</evidence>
<dbReference type="RefSeq" id="WP_007017253.1">
    <property type="nucleotide sequence ID" value="NZ_CH724113.1"/>
</dbReference>
<keyword evidence="4" id="KW-0472">Membrane</keyword>
<evidence type="ECO:0000256" key="3">
    <source>
        <dbReference type="ARBA" id="ARBA00034247"/>
    </source>
</evidence>
<dbReference type="NCBIfam" id="TIGR00254">
    <property type="entry name" value="GGDEF"/>
    <property type="match status" value="1"/>
</dbReference>
<dbReference type="STRING" id="207949.RED65_10579"/>
<feature type="transmembrane region" description="Helical" evidence="4">
    <location>
        <begin position="43"/>
        <end position="63"/>
    </location>
</feature>
<dbReference type="Proteomes" id="UP000004263">
    <property type="component" value="Unassembled WGS sequence"/>
</dbReference>
<dbReference type="FunFam" id="3.30.70.270:FF:000001">
    <property type="entry name" value="Diguanylate cyclase domain protein"/>
    <property type="match status" value="1"/>
</dbReference>
<comment type="caution">
    <text evidence="6">The sequence shown here is derived from an EMBL/GenBank/DDBJ whole genome shotgun (WGS) entry which is preliminary data.</text>
</comment>
<dbReference type="HOGENOM" id="CLU_000445_11_1_6"/>
<dbReference type="PANTHER" id="PTHR45138">
    <property type="entry name" value="REGULATORY COMPONENTS OF SENSORY TRANSDUCTION SYSTEM"/>
    <property type="match status" value="1"/>
</dbReference>
<feature type="domain" description="GGDEF" evidence="5">
    <location>
        <begin position="228"/>
        <end position="359"/>
    </location>
</feature>
<name>Q1N5W0_9GAMM</name>
<keyword evidence="4" id="KW-0812">Transmembrane</keyword>